<dbReference type="PANTHER" id="PTHR37460">
    <property type="entry name" value="ENDONUCLEASE III"/>
    <property type="match status" value="1"/>
</dbReference>
<dbReference type="EMBL" id="PPFX01000033">
    <property type="protein sequence ID" value="PNU19339.1"/>
    <property type="molecule type" value="Genomic_DNA"/>
</dbReference>
<dbReference type="AlphaFoldDB" id="A0A2K2H7W3"/>
<protein>
    <submittedName>
        <fullName evidence="1">DUF123 domain-containing protein</fullName>
    </submittedName>
</protein>
<name>A0A2K2H7W3_9BACT</name>
<dbReference type="RefSeq" id="WP_103116178.1">
    <property type="nucleotide sequence ID" value="NZ_PPFX01000033.1"/>
</dbReference>
<dbReference type="CDD" id="cd10441">
    <property type="entry name" value="GIY-YIG_COG1833"/>
    <property type="match status" value="1"/>
</dbReference>
<comment type="caution">
    <text evidence="1">The sequence shown here is derived from an EMBL/GenBank/DDBJ whole genome shotgun (WGS) entry which is preliminary data.</text>
</comment>
<dbReference type="Pfam" id="PF01986">
    <property type="entry name" value="DUF123"/>
    <property type="match status" value="1"/>
</dbReference>
<sequence length="162" mass="18246">MRNDNFVSPESRFPVAPGTYLLQLFCPQPRTLTIGRLGELELVPGCYLYLGSAHGPGGLAARLGHHLRPVRRPHWHLDYLRQGAEIHQVWYSTDNHADECLWAAALSRIRGCVPISGFGASDCRCPSHLFRRTAPPALSSFRRRLRQLCPEHGRIISVLDQD</sequence>
<gene>
    <name evidence="1" type="ORF">C2E25_13090</name>
</gene>
<reference evidence="1" key="1">
    <citation type="journal article" date="2018" name="Genome Announc.">
        <title>Genome Sequence of Geothermobacter sp. HR-1 Iron Reducer from the Loihi Seamount.</title>
        <authorList>
            <person name="Smith H."/>
            <person name="Abuyen K."/>
            <person name="Tremblay J."/>
            <person name="Savalia P."/>
            <person name="Perez-Rodriguez I."/>
            <person name="Emerson D."/>
            <person name="Tully B."/>
            <person name="Amend J."/>
        </authorList>
    </citation>
    <scope>NUCLEOTIDE SEQUENCE [LARGE SCALE GENOMIC DNA]</scope>
    <source>
        <strain evidence="1">HR-1</strain>
    </source>
</reference>
<dbReference type="OrthoDB" id="9811593at2"/>
<organism evidence="1">
    <name type="scientific">Geothermobacter hydrogeniphilus</name>
    <dbReference type="NCBI Taxonomy" id="1969733"/>
    <lineage>
        <taxon>Bacteria</taxon>
        <taxon>Pseudomonadati</taxon>
        <taxon>Thermodesulfobacteriota</taxon>
        <taxon>Desulfuromonadia</taxon>
        <taxon>Desulfuromonadales</taxon>
        <taxon>Geothermobacteraceae</taxon>
        <taxon>Geothermobacter</taxon>
    </lineage>
</organism>
<dbReference type="InterPro" id="IPR002837">
    <property type="entry name" value="DUF123"/>
</dbReference>
<proteinExistence type="predicted"/>
<evidence type="ECO:0000313" key="1">
    <source>
        <dbReference type="EMBL" id="PNU19339.1"/>
    </source>
</evidence>
<dbReference type="Proteomes" id="UP000236340">
    <property type="component" value="Unassembled WGS sequence"/>
</dbReference>
<dbReference type="PANTHER" id="PTHR37460:SF1">
    <property type="entry name" value="ENDONUCLEASE III"/>
    <property type="match status" value="1"/>
</dbReference>
<accession>A0A2K2H7W3</accession>